<dbReference type="SUPFAM" id="SSF52540">
    <property type="entry name" value="P-loop containing nucleoside triphosphate hydrolases"/>
    <property type="match status" value="1"/>
</dbReference>
<dbReference type="PANTHER" id="PTHR13710">
    <property type="entry name" value="DNA HELICASE RECQ FAMILY MEMBER"/>
    <property type="match status" value="1"/>
</dbReference>
<evidence type="ECO:0000256" key="3">
    <source>
        <dbReference type="ARBA" id="ARBA00023235"/>
    </source>
</evidence>
<dbReference type="AlphaFoldDB" id="A0A8H3KWX4"/>
<keyword evidence="2" id="KW-0238">DNA-binding</keyword>
<dbReference type="EC" id="5.6.2.4" evidence="5"/>
<comment type="catalytic activity">
    <reaction evidence="4">
        <text>Couples ATP hydrolysis with the unwinding of duplex DNA by translocating in the 3'-5' direction.</text>
        <dbReference type="EC" id="5.6.2.4"/>
    </reaction>
</comment>
<reference evidence="7" key="1">
    <citation type="submission" date="2019-10" db="EMBL/GenBank/DDBJ databases">
        <title>Conservation and host-specific expression of non-tandemly repeated heterogenous ribosome RNA gene in arbuscular mycorrhizal fungi.</title>
        <authorList>
            <person name="Maeda T."/>
            <person name="Kobayashi Y."/>
            <person name="Nakagawa T."/>
            <person name="Ezawa T."/>
            <person name="Yamaguchi K."/>
            <person name="Bino T."/>
            <person name="Nishimoto Y."/>
            <person name="Shigenobu S."/>
            <person name="Kawaguchi M."/>
        </authorList>
    </citation>
    <scope>NUCLEOTIDE SEQUENCE</scope>
    <source>
        <strain evidence="7">HR1</strain>
    </source>
</reference>
<evidence type="ECO:0000256" key="2">
    <source>
        <dbReference type="ARBA" id="ARBA00023125"/>
    </source>
</evidence>
<gene>
    <name evidence="7" type="ORF">RCL2_000235700</name>
</gene>
<proteinExistence type="inferred from homology"/>
<keyword evidence="7" id="KW-0347">Helicase</keyword>
<dbReference type="GO" id="GO:0009378">
    <property type="term" value="F:four-way junction helicase activity"/>
    <property type="evidence" value="ECO:0007669"/>
    <property type="project" value="TreeGrafter"/>
</dbReference>
<evidence type="ECO:0000313" key="7">
    <source>
        <dbReference type="EMBL" id="GES74897.1"/>
    </source>
</evidence>
<evidence type="ECO:0000259" key="6">
    <source>
        <dbReference type="Pfam" id="PF00270"/>
    </source>
</evidence>
<dbReference type="GO" id="GO:0043138">
    <property type="term" value="F:3'-5' DNA helicase activity"/>
    <property type="evidence" value="ECO:0007669"/>
    <property type="project" value="UniProtKB-EC"/>
</dbReference>
<evidence type="ECO:0000313" key="8">
    <source>
        <dbReference type="Proteomes" id="UP000615446"/>
    </source>
</evidence>
<dbReference type="GO" id="GO:0006310">
    <property type="term" value="P:DNA recombination"/>
    <property type="evidence" value="ECO:0007669"/>
    <property type="project" value="TreeGrafter"/>
</dbReference>
<dbReference type="Pfam" id="PF00270">
    <property type="entry name" value="DEAD"/>
    <property type="match status" value="1"/>
</dbReference>
<dbReference type="GO" id="GO:0005694">
    <property type="term" value="C:chromosome"/>
    <property type="evidence" value="ECO:0007669"/>
    <property type="project" value="TreeGrafter"/>
</dbReference>
<protein>
    <recommendedName>
        <fullName evidence="5">DNA 3'-5' helicase</fullName>
        <ecNumber evidence="5">5.6.2.4</ecNumber>
    </recommendedName>
</protein>
<dbReference type="GO" id="GO:0005524">
    <property type="term" value="F:ATP binding"/>
    <property type="evidence" value="ECO:0007669"/>
    <property type="project" value="InterPro"/>
</dbReference>
<dbReference type="EMBL" id="BLAL01000012">
    <property type="protein sequence ID" value="GES74897.1"/>
    <property type="molecule type" value="Genomic_DNA"/>
</dbReference>
<evidence type="ECO:0000256" key="4">
    <source>
        <dbReference type="ARBA" id="ARBA00034617"/>
    </source>
</evidence>
<comment type="caution">
    <text evidence="7">The sequence shown here is derived from an EMBL/GenBank/DDBJ whole genome shotgun (WGS) entry which is preliminary data.</text>
</comment>
<keyword evidence="3" id="KW-0413">Isomerase</keyword>
<dbReference type="InterPro" id="IPR011545">
    <property type="entry name" value="DEAD/DEAH_box_helicase_dom"/>
</dbReference>
<evidence type="ECO:0000256" key="5">
    <source>
        <dbReference type="ARBA" id="ARBA00034808"/>
    </source>
</evidence>
<organism evidence="7 8">
    <name type="scientific">Rhizophagus clarus</name>
    <dbReference type="NCBI Taxonomy" id="94130"/>
    <lineage>
        <taxon>Eukaryota</taxon>
        <taxon>Fungi</taxon>
        <taxon>Fungi incertae sedis</taxon>
        <taxon>Mucoromycota</taxon>
        <taxon>Glomeromycotina</taxon>
        <taxon>Glomeromycetes</taxon>
        <taxon>Glomerales</taxon>
        <taxon>Glomeraceae</taxon>
        <taxon>Rhizophagus</taxon>
    </lineage>
</organism>
<dbReference type="GO" id="GO:0003677">
    <property type="term" value="F:DNA binding"/>
    <property type="evidence" value="ECO:0007669"/>
    <property type="project" value="UniProtKB-KW"/>
</dbReference>
<dbReference type="GO" id="GO:0005737">
    <property type="term" value="C:cytoplasm"/>
    <property type="evidence" value="ECO:0007669"/>
    <property type="project" value="TreeGrafter"/>
</dbReference>
<dbReference type="GO" id="GO:0006281">
    <property type="term" value="P:DNA repair"/>
    <property type="evidence" value="ECO:0007669"/>
    <property type="project" value="TreeGrafter"/>
</dbReference>
<dbReference type="PANTHER" id="PTHR13710:SF105">
    <property type="entry name" value="ATP-DEPENDENT DNA HELICASE Q1"/>
    <property type="match status" value="1"/>
</dbReference>
<keyword evidence="7" id="KW-0547">Nucleotide-binding</keyword>
<dbReference type="Gene3D" id="3.40.50.300">
    <property type="entry name" value="P-loop containing nucleotide triphosphate hydrolases"/>
    <property type="match status" value="1"/>
</dbReference>
<accession>A0A8H3KWX4</accession>
<name>A0A8H3KWX4_9GLOM</name>
<feature type="domain" description="DEAD/DEAH-box helicase" evidence="6">
    <location>
        <begin position="480"/>
        <end position="545"/>
    </location>
</feature>
<keyword evidence="7" id="KW-0378">Hydrolase</keyword>
<dbReference type="InterPro" id="IPR027417">
    <property type="entry name" value="P-loop_NTPase"/>
</dbReference>
<comment type="similarity">
    <text evidence="1">Belongs to the helicase family. RecQ subfamily.</text>
</comment>
<keyword evidence="7" id="KW-0067">ATP-binding</keyword>
<dbReference type="OrthoDB" id="2317407at2759"/>
<dbReference type="Proteomes" id="UP000615446">
    <property type="component" value="Unassembled WGS sequence"/>
</dbReference>
<evidence type="ECO:0000256" key="1">
    <source>
        <dbReference type="ARBA" id="ARBA00005446"/>
    </source>
</evidence>
<sequence>MNKFTKTLNKRPLKLDKECEEEGSSTFPNKKSSFSIQIHAIQKKFYQVNKRLKQAQDNFKKIRKSLPPSHKQIENNKQKKLLDEKITQLKNEENLDGNIICSTDSFLSLILTQPCSCRNNDISQKKCKISASGLSVKMMIKYKKCKETLSFQNEPPDMNYAKAFTAATLCDGKSIYYKYQKSLDESIKNIALENIKKALYISIEDAKKKEKNCLTENHKANSKQIEHAVLIRILEKVVPILEETDMLLDIVVDEDLDSNKTLREVKCVNKIFPDFKHLTQSNEKDLPLTTELVKHIQMHGLTKHLCNDHLECWPESLITNARTSQNEAFNRQKLSFVSKLIDYWKTYSVRHALAVIHNNSGLLSMLQSIRAQKGLSSFSENVILNIEHISESKTFYPFFADLIYKYHDISNKCIDCQSFSKQFSNGYCKICNLWNCLRFTQKIPETKLRAADNKLLISNQASDLNQILKQVFGFLNFCEGQYEAICLFLENKDTLVVLRTGGGKTLCFAMAALTSIHLIIVFTPLKALIDDHVNNFVYMGIPAAGLYISTGQSFKY</sequence>